<dbReference type="PANTHER" id="PTHR22901:SF0">
    <property type="entry name" value="SIALATE O-ACETYLESTERASE"/>
    <property type="match status" value="1"/>
</dbReference>
<dbReference type="InterPro" id="IPR039329">
    <property type="entry name" value="SIAE"/>
</dbReference>
<accession>A0A921JQC6</accession>
<evidence type="ECO:0000313" key="3">
    <source>
        <dbReference type="EMBL" id="HJE50288.1"/>
    </source>
</evidence>
<dbReference type="Gene3D" id="3.40.50.1110">
    <property type="entry name" value="SGNH hydrolase"/>
    <property type="match status" value="1"/>
</dbReference>
<dbReference type="PANTHER" id="PTHR22901">
    <property type="entry name" value="SIALATE O-ACETYLESTERASE"/>
    <property type="match status" value="1"/>
</dbReference>
<evidence type="ECO:0000313" key="4">
    <source>
        <dbReference type="Proteomes" id="UP000732527"/>
    </source>
</evidence>
<feature type="domain" description="Sialate O-acetylesterase" evidence="2">
    <location>
        <begin position="298"/>
        <end position="388"/>
    </location>
</feature>
<dbReference type="GO" id="GO:0001681">
    <property type="term" value="F:sialate O-acetylesterase activity"/>
    <property type="evidence" value="ECO:0007669"/>
    <property type="project" value="InterPro"/>
</dbReference>
<dbReference type="GO" id="GO:0005975">
    <property type="term" value="P:carbohydrate metabolic process"/>
    <property type="evidence" value="ECO:0007669"/>
    <property type="project" value="TreeGrafter"/>
</dbReference>
<protein>
    <submittedName>
        <fullName evidence="3">Sialate O-acetylesterase</fullName>
    </submittedName>
</protein>
<dbReference type="EMBL" id="DYYQ01000067">
    <property type="protein sequence ID" value="HJE50288.1"/>
    <property type="molecule type" value="Genomic_DNA"/>
</dbReference>
<organism evidence="3 4">
    <name type="scientific">Lactobacillus johnsonii</name>
    <dbReference type="NCBI Taxonomy" id="33959"/>
    <lineage>
        <taxon>Bacteria</taxon>
        <taxon>Bacillati</taxon>
        <taxon>Bacillota</taxon>
        <taxon>Bacilli</taxon>
        <taxon>Lactobacillales</taxon>
        <taxon>Lactobacillaceae</taxon>
        <taxon>Lactobacillus</taxon>
    </lineage>
</organism>
<proteinExistence type="predicted"/>
<dbReference type="InterPro" id="IPR005181">
    <property type="entry name" value="SASA"/>
</dbReference>
<evidence type="ECO:0000256" key="1">
    <source>
        <dbReference type="ARBA" id="ARBA00022801"/>
    </source>
</evidence>
<dbReference type="Proteomes" id="UP000732527">
    <property type="component" value="Unassembled WGS sequence"/>
</dbReference>
<sequence length="513" mass="59331">MKLNQNLLADIFQDGMVFPRNKDFKVGGYIAPKQKVEVNFNQHTYFAMSDENGKWEVILLAVNEDLVHELTVKSNNKTQTISNLKFGRVYLLGGQSNIEYRLKDEKHYQEIVSKLKELKYSNLYYYNVPQVDYLDPKTGEVKPKDVQVEHWHHINENNAGMISAIGFYMMLALQESGIQEPIAVVDCFKGGTSASVWIKETDLARDADLKHAFLDKYHETIAGKSWEDFDRETKAYNLTVEKHNRDLAKYLKMHPDTSLSTAKKIVGHTPWPPPYRPDLYTRPSGLNETMLKQIEFGVFNQMVWYQGENDTDRAKYYSKLLPLLIHTWRQILHDPSLPVKLIQLPGYADYPDNSGAEIRQTQLVVSRMIPQVDLVSFIDGGEEHNIHPANKKVMGMRLGKIIAGNDYAGTPYVEKMDASSEGTKFRFVFKIARCQNLCLKKETYLKVKYFDKKVEQIKLNAHNLQNNKLILELDDLPKEISYAYKNYPHHIGLYNELNYPLSPFRMGFIKKVM</sequence>
<comment type="caution">
    <text evidence="3">The sequence shown here is derived from an EMBL/GenBank/DDBJ whole genome shotgun (WGS) entry which is preliminary data.</text>
</comment>
<evidence type="ECO:0000259" key="2">
    <source>
        <dbReference type="Pfam" id="PF03629"/>
    </source>
</evidence>
<dbReference type="Pfam" id="PF03629">
    <property type="entry name" value="SASA"/>
    <property type="match status" value="1"/>
</dbReference>
<reference evidence="3" key="1">
    <citation type="journal article" date="2021" name="PeerJ">
        <title>Extensive microbial diversity within the chicken gut microbiome revealed by metagenomics and culture.</title>
        <authorList>
            <person name="Gilroy R."/>
            <person name="Ravi A."/>
            <person name="Getino M."/>
            <person name="Pursley I."/>
            <person name="Horton D.L."/>
            <person name="Alikhan N.F."/>
            <person name="Baker D."/>
            <person name="Gharbi K."/>
            <person name="Hall N."/>
            <person name="Watson M."/>
            <person name="Adriaenssens E.M."/>
            <person name="Foster-Nyarko E."/>
            <person name="Jarju S."/>
            <person name="Secka A."/>
            <person name="Antonio M."/>
            <person name="Oren A."/>
            <person name="Chaudhuri R.R."/>
            <person name="La Ragione R."/>
            <person name="Hildebrand F."/>
            <person name="Pallen M.J."/>
        </authorList>
    </citation>
    <scope>NUCLEOTIDE SEQUENCE</scope>
    <source>
        <strain evidence="3">CHK192-2623</strain>
    </source>
</reference>
<reference evidence="3" key="2">
    <citation type="submission" date="2021-09" db="EMBL/GenBank/DDBJ databases">
        <authorList>
            <person name="Gilroy R."/>
        </authorList>
    </citation>
    <scope>NUCLEOTIDE SEQUENCE</scope>
    <source>
        <strain evidence="3">CHK192-2623</strain>
    </source>
</reference>
<dbReference type="SUPFAM" id="SSF52266">
    <property type="entry name" value="SGNH hydrolase"/>
    <property type="match status" value="1"/>
</dbReference>
<dbReference type="AlphaFoldDB" id="A0A921JQC6"/>
<keyword evidence="1" id="KW-0378">Hydrolase</keyword>
<dbReference type="InterPro" id="IPR036514">
    <property type="entry name" value="SGNH_hydro_sf"/>
</dbReference>
<gene>
    <name evidence="3" type="ORF">K8V69_09060</name>
</gene>
<name>A0A921JQC6_LACJH</name>